<gene>
    <name evidence="2" type="ORF">FSB_LOCUS3468</name>
</gene>
<reference evidence="2" key="1">
    <citation type="submission" date="2018-02" db="EMBL/GenBank/DDBJ databases">
        <authorList>
            <person name="Cohen D.B."/>
            <person name="Kent A.D."/>
        </authorList>
    </citation>
    <scope>NUCLEOTIDE SEQUENCE</scope>
</reference>
<sequence>MASKKVQFENSLLKKSEANPTTNQSYSSSSDTPYDGPMIRGRTKSLVDLYEQVTSMSQSSTVFNISSSKKMHDASTTLGASKDVASLINKVLSQPALYQTSSSSQKASIIEEVDVSSDESEFSSLEITPRSKPRDSPRSVSSIVVSVMMINMTSLEEQVSIMAKTLEELMKSMTEREAARDAQIAFMMNKIENIQLKEFIKDAIKDQVGSGSQSSIGYVKPYTQRIDLMRMSTNYQPPKFQLFDGKGNPRQHVAHFIETCNNAGTYGDHMVKQFVCSIKGNGFDCTRRTVSMVELTNSKQWKEETVIDYIQRWRNLSLNCKDQLSETFGIEMCIQGMHWGLSYILQGIKPITFEELATHAHDMELPEITCPEEAIQANGPKYCKYHRLISHPVE</sequence>
<feature type="region of interest" description="Disordered" evidence="1">
    <location>
        <begin position="1"/>
        <end position="40"/>
    </location>
</feature>
<evidence type="ECO:0008006" key="3">
    <source>
        <dbReference type="Google" id="ProtNLM"/>
    </source>
</evidence>
<dbReference type="AlphaFoldDB" id="A0A2N9E9D5"/>
<dbReference type="EMBL" id="OIVN01000169">
    <property type="protein sequence ID" value="SPC75586.1"/>
    <property type="molecule type" value="Genomic_DNA"/>
</dbReference>
<protein>
    <recommendedName>
        <fullName evidence="3">Retrotransposon gag domain-containing protein</fullName>
    </recommendedName>
</protein>
<dbReference type="PANTHER" id="PTHR33437:SF2">
    <property type="entry name" value="OS06G0361200 PROTEIN"/>
    <property type="match status" value="1"/>
</dbReference>
<dbReference type="PANTHER" id="PTHR33437">
    <property type="entry name" value="OS06G0361200 PROTEIN"/>
    <property type="match status" value="1"/>
</dbReference>
<evidence type="ECO:0000256" key="1">
    <source>
        <dbReference type="SAM" id="MobiDB-lite"/>
    </source>
</evidence>
<proteinExistence type="predicted"/>
<accession>A0A2N9E9D5</accession>
<organism evidence="2">
    <name type="scientific">Fagus sylvatica</name>
    <name type="common">Beechnut</name>
    <dbReference type="NCBI Taxonomy" id="28930"/>
    <lineage>
        <taxon>Eukaryota</taxon>
        <taxon>Viridiplantae</taxon>
        <taxon>Streptophyta</taxon>
        <taxon>Embryophyta</taxon>
        <taxon>Tracheophyta</taxon>
        <taxon>Spermatophyta</taxon>
        <taxon>Magnoliopsida</taxon>
        <taxon>eudicotyledons</taxon>
        <taxon>Gunneridae</taxon>
        <taxon>Pentapetalae</taxon>
        <taxon>rosids</taxon>
        <taxon>fabids</taxon>
        <taxon>Fagales</taxon>
        <taxon>Fagaceae</taxon>
        <taxon>Fagus</taxon>
    </lineage>
</organism>
<name>A0A2N9E9D5_FAGSY</name>
<feature type="compositionally biased region" description="Polar residues" evidence="1">
    <location>
        <begin position="18"/>
        <end position="32"/>
    </location>
</feature>
<evidence type="ECO:0000313" key="2">
    <source>
        <dbReference type="EMBL" id="SPC75586.1"/>
    </source>
</evidence>